<keyword evidence="2" id="KW-0479">Metal-binding</keyword>
<dbReference type="GO" id="GO:0005737">
    <property type="term" value="C:cytoplasm"/>
    <property type="evidence" value="ECO:0007669"/>
    <property type="project" value="TreeGrafter"/>
</dbReference>
<dbReference type="GO" id="GO:0016787">
    <property type="term" value="F:hydrolase activity"/>
    <property type="evidence" value="ECO:0007669"/>
    <property type="project" value="UniProtKB-KW"/>
</dbReference>
<dbReference type="Gene3D" id="3.40.50.300">
    <property type="entry name" value="P-loop containing nucleotide triphosphate hydrolases"/>
    <property type="match status" value="2"/>
</dbReference>
<dbReference type="InterPro" id="IPR004589">
    <property type="entry name" value="DNA_helicase_ATP-dep_RecQ"/>
</dbReference>
<evidence type="ECO:0000256" key="8">
    <source>
        <dbReference type="ARBA" id="ARBA00023235"/>
    </source>
</evidence>
<keyword evidence="4" id="KW-0378">Hydrolase</keyword>
<dbReference type="PATRIC" id="fig|1300341.3.peg.686"/>
<keyword evidence="7" id="KW-0238">DNA-binding</keyword>
<dbReference type="Pfam" id="PF00270">
    <property type="entry name" value="DEAD"/>
    <property type="match status" value="1"/>
</dbReference>
<dbReference type="GO" id="GO:0003677">
    <property type="term" value="F:DNA binding"/>
    <property type="evidence" value="ECO:0007669"/>
    <property type="project" value="UniProtKB-KW"/>
</dbReference>
<dbReference type="GO" id="GO:0046872">
    <property type="term" value="F:metal ion binding"/>
    <property type="evidence" value="ECO:0007669"/>
    <property type="project" value="UniProtKB-KW"/>
</dbReference>
<gene>
    <name evidence="15" type="ORF">I595_696</name>
</gene>
<evidence type="ECO:0000256" key="7">
    <source>
        <dbReference type="ARBA" id="ARBA00023125"/>
    </source>
</evidence>
<dbReference type="InterPro" id="IPR011545">
    <property type="entry name" value="DEAD/DEAH_box_helicase_dom"/>
</dbReference>
<dbReference type="EC" id="5.6.2.4" evidence="10"/>
<dbReference type="PANTHER" id="PTHR13710">
    <property type="entry name" value="DNA HELICASE RECQ FAMILY MEMBER"/>
    <property type="match status" value="1"/>
</dbReference>
<dbReference type="Gene3D" id="1.10.10.10">
    <property type="entry name" value="Winged helix-like DNA-binding domain superfamily/Winged helix DNA-binding domain"/>
    <property type="match status" value="1"/>
</dbReference>
<dbReference type="GO" id="GO:0043590">
    <property type="term" value="C:bacterial nucleoid"/>
    <property type="evidence" value="ECO:0007669"/>
    <property type="project" value="TreeGrafter"/>
</dbReference>
<keyword evidence="3" id="KW-0547">Nucleotide-binding</keyword>
<evidence type="ECO:0000259" key="13">
    <source>
        <dbReference type="PROSITE" id="PS51192"/>
    </source>
</evidence>
<dbReference type="SMART" id="SM00490">
    <property type="entry name" value="HELICc"/>
    <property type="match status" value="1"/>
</dbReference>
<dbReference type="InterPro" id="IPR032284">
    <property type="entry name" value="RecQ_Zn-bd"/>
</dbReference>
<keyword evidence="6" id="KW-0067">ATP-binding</keyword>
<sequence length="634" mass="71515">MTKRPKEILQQYWGHSSFRGSQQEVIDAVLEGKDVLALMPTGGGKSLCYQIPSLVSDGICIVVSPLVALIQNQVAELKSKGIKAIALTGGIKPHEINDLLDNCMYGNYKFLYLSPERLQQPVIQERIRQMQVNLFAIDEAHCISQWGHDFRPAYLNCAILREIHPEIPMLALTATATPQVSKEIEDNLGLRSLLLVKDSFERKNIGLSVVQTEDKNYGLHQLFKTEAVSGIVYVKSRRKTLELASFLNARGISAAAYHGGMSKKDKEERLNDWLAERTLVMVATNAFGMGIDKPNVRLVVHFEIPDSIEHYFQEAGRAGRDGAPSKAILLTNDHDTKHTKRRFLASLPSIGFLKKTYRHLTSYLQIAYGEGSGEMYSLNFNKFCHRYGLDALLTYNTLQIFDRQGLLQLNETFHKRTTVHFTITKETLFGYLEKNKAIAPTVLVLLRTYGGVFDFETKIDTYLLAKKVGCPELNIHQTLQKLSDDSLIAYETSTNDISLTFLVPREDEKSIYVFAKTITNFHQLKVKKLESVLDYLANTKECRSRSLLHYFGETTNHRCGICDVCTRKSKNTATSTGLKAIILQQLKTGAKTSRILTELIKQPPQVIVAELQGLLEEEIIAINHKNEYVIIGKR</sequence>
<evidence type="ECO:0000256" key="6">
    <source>
        <dbReference type="ARBA" id="ARBA00022840"/>
    </source>
</evidence>
<evidence type="ECO:0000256" key="2">
    <source>
        <dbReference type="ARBA" id="ARBA00022723"/>
    </source>
</evidence>
<dbReference type="InterPro" id="IPR036388">
    <property type="entry name" value="WH-like_DNA-bd_sf"/>
</dbReference>
<evidence type="ECO:0000313" key="16">
    <source>
        <dbReference type="Proteomes" id="UP000050280"/>
    </source>
</evidence>
<dbReference type="InterPro" id="IPR001650">
    <property type="entry name" value="Helicase_C-like"/>
</dbReference>
<dbReference type="NCBIfam" id="TIGR00614">
    <property type="entry name" value="recQ_fam"/>
    <property type="match status" value="1"/>
</dbReference>
<reference evidence="15 16" key="1">
    <citation type="submission" date="2015-09" db="EMBL/GenBank/DDBJ databases">
        <title>Genome sequence of the marine flavobacterium Croceitalea dokdonensis DOKDO 023 that contains proton- and sodium-pumping rhodopsins.</title>
        <authorList>
            <person name="Kwon S.-K."/>
            <person name="Lee H.K."/>
            <person name="Kwak M.-J."/>
            <person name="Kim J.F."/>
        </authorList>
    </citation>
    <scope>NUCLEOTIDE SEQUENCE [LARGE SCALE GENOMIC DNA]</scope>
    <source>
        <strain evidence="15 16">DOKDO 023</strain>
    </source>
</reference>
<evidence type="ECO:0000256" key="11">
    <source>
        <dbReference type="ARBA" id="ARBA00044535"/>
    </source>
</evidence>
<feature type="domain" description="Helicase ATP-binding" evidence="13">
    <location>
        <begin position="26"/>
        <end position="194"/>
    </location>
</feature>
<evidence type="ECO:0000259" key="14">
    <source>
        <dbReference type="PROSITE" id="PS51194"/>
    </source>
</evidence>
<dbReference type="OrthoDB" id="9763310at2"/>
<evidence type="ECO:0000256" key="3">
    <source>
        <dbReference type="ARBA" id="ARBA00022741"/>
    </source>
</evidence>
<dbReference type="GO" id="GO:0006281">
    <property type="term" value="P:DNA repair"/>
    <property type="evidence" value="ECO:0007669"/>
    <property type="project" value="TreeGrafter"/>
</dbReference>
<dbReference type="PROSITE" id="PS51192">
    <property type="entry name" value="HELICASE_ATP_BIND_1"/>
    <property type="match status" value="1"/>
</dbReference>
<name>A0A0P7AZQ3_9FLAO</name>
<feature type="domain" description="Helicase C-terminal" evidence="14">
    <location>
        <begin position="218"/>
        <end position="364"/>
    </location>
</feature>
<accession>A0A0P7AZQ3</accession>
<evidence type="ECO:0000256" key="9">
    <source>
        <dbReference type="ARBA" id="ARBA00034617"/>
    </source>
</evidence>
<dbReference type="Proteomes" id="UP000050280">
    <property type="component" value="Unassembled WGS sequence"/>
</dbReference>
<dbReference type="GO" id="GO:0006310">
    <property type="term" value="P:DNA recombination"/>
    <property type="evidence" value="ECO:0007669"/>
    <property type="project" value="InterPro"/>
</dbReference>
<dbReference type="STRING" id="1300341.I595_696"/>
<dbReference type="SMART" id="SM00487">
    <property type="entry name" value="DEXDc"/>
    <property type="match status" value="1"/>
</dbReference>
<dbReference type="EMBL" id="LDJX01000001">
    <property type="protein sequence ID" value="KPM33790.1"/>
    <property type="molecule type" value="Genomic_DNA"/>
</dbReference>
<dbReference type="AlphaFoldDB" id="A0A0P7AZQ3"/>
<dbReference type="GO" id="GO:0005524">
    <property type="term" value="F:ATP binding"/>
    <property type="evidence" value="ECO:0007669"/>
    <property type="project" value="UniProtKB-KW"/>
</dbReference>
<keyword evidence="5 15" id="KW-0347">Helicase</keyword>
<comment type="caution">
    <text evidence="15">The sequence shown here is derived from an EMBL/GenBank/DDBJ whole genome shotgun (WGS) entry which is preliminary data.</text>
</comment>
<comment type="catalytic activity">
    <reaction evidence="9">
        <text>Couples ATP hydrolysis with the unwinding of duplex DNA by translocating in the 3'-5' direction.</text>
        <dbReference type="EC" id="5.6.2.4"/>
    </reaction>
</comment>
<keyword evidence="8" id="KW-0413">Isomerase</keyword>
<dbReference type="InterPro" id="IPR027417">
    <property type="entry name" value="P-loop_NTPase"/>
</dbReference>
<dbReference type="GO" id="GO:0043138">
    <property type="term" value="F:3'-5' DNA helicase activity"/>
    <property type="evidence" value="ECO:0007669"/>
    <property type="project" value="UniProtKB-EC"/>
</dbReference>
<dbReference type="GO" id="GO:0009378">
    <property type="term" value="F:four-way junction helicase activity"/>
    <property type="evidence" value="ECO:0007669"/>
    <property type="project" value="TreeGrafter"/>
</dbReference>
<dbReference type="Pfam" id="PF16124">
    <property type="entry name" value="RecQ_Zn_bind"/>
    <property type="match status" value="1"/>
</dbReference>
<evidence type="ECO:0000256" key="4">
    <source>
        <dbReference type="ARBA" id="ARBA00022801"/>
    </source>
</evidence>
<evidence type="ECO:0000256" key="5">
    <source>
        <dbReference type="ARBA" id="ARBA00022806"/>
    </source>
</evidence>
<keyword evidence="16" id="KW-1185">Reference proteome</keyword>
<protein>
    <recommendedName>
        <fullName evidence="11">ATP-dependent DNA helicase RecQ</fullName>
        <ecNumber evidence="10">5.6.2.4</ecNumber>
    </recommendedName>
    <alternativeName>
        <fullName evidence="12">DNA 3'-5' helicase RecQ</fullName>
    </alternativeName>
</protein>
<evidence type="ECO:0000256" key="1">
    <source>
        <dbReference type="ARBA" id="ARBA00005446"/>
    </source>
</evidence>
<dbReference type="GO" id="GO:0030894">
    <property type="term" value="C:replisome"/>
    <property type="evidence" value="ECO:0007669"/>
    <property type="project" value="TreeGrafter"/>
</dbReference>
<dbReference type="PROSITE" id="PS51194">
    <property type="entry name" value="HELICASE_CTER"/>
    <property type="match status" value="1"/>
</dbReference>
<dbReference type="InterPro" id="IPR014001">
    <property type="entry name" value="Helicase_ATP-bd"/>
</dbReference>
<dbReference type="Pfam" id="PF00271">
    <property type="entry name" value="Helicase_C"/>
    <property type="match status" value="1"/>
</dbReference>
<dbReference type="FunFam" id="3.40.50.300:FF:000296">
    <property type="entry name" value="ATP-dependent DNA helicase RecQ"/>
    <property type="match status" value="1"/>
</dbReference>
<organism evidence="15 16">
    <name type="scientific">Croceitalea dokdonensis DOKDO 023</name>
    <dbReference type="NCBI Taxonomy" id="1300341"/>
    <lineage>
        <taxon>Bacteria</taxon>
        <taxon>Pseudomonadati</taxon>
        <taxon>Bacteroidota</taxon>
        <taxon>Flavobacteriia</taxon>
        <taxon>Flavobacteriales</taxon>
        <taxon>Flavobacteriaceae</taxon>
        <taxon>Croceitalea</taxon>
    </lineage>
</organism>
<proteinExistence type="inferred from homology"/>
<evidence type="ECO:0000256" key="12">
    <source>
        <dbReference type="ARBA" id="ARBA00044550"/>
    </source>
</evidence>
<comment type="similarity">
    <text evidence="1">Belongs to the helicase family. RecQ subfamily.</text>
</comment>
<dbReference type="SUPFAM" id="SSF52540">
    <property type="entry name" value="P-loop containing nucleoside triphosphate hydrolases"/>
    <property type="match status" value="1"/>
</dbReference>
<evidence type="ECO:0000256" key="10">
    <source>
        <dbReference type="ARBA" id="ARBA00034808"/>
    </source>
</evidence>
<dbReference type="CDD" id="cd17920">
    <property type="entry name" value="DEXHc_RecQ"/>
    <property type="match status" value="1"/>
</dbReference>
<dbReference type="RefSeq" id="WP_054557922.1">
    <property type="nucleotide sequence ID" value="NZ_LDJX01000001.1"/>
</dbReference>
<dbReference type="PANTHER" id="PTHR13710:SF105">
    <property type="entry name" value="ATP-DEPENDENT DNA HELICASE Q1"/>
    <property type="match status" value="1"/>
</dbReference>
<evidence type="ECO:0000313" key="15">
    <source>
        <dbReference type="EMBL" id="KPM33790.1"/>
    </source>
</evidence>